<dbReference type="SUPFAM" id="SSF46689">
    <property type="entry name" value="Homeodomain-like"/>
    <property type="match status" value="1"/>
</dbReference>
<proteinExistence type="predicted"/>
<dbReference type="Pfam" id="PF12833">
    <property type="entry name" value="HTH_18"/>
    <property type="match status" value="1"/>
</dbReference>
<dbReference type="EMBL" id="CP060139">
    <property type="protein sequence ID" value="QNR22845.1"/>
    <property type="molecule type" value="Genomic_DNA"/>
</dbReference>
<keyword evidence="6" id="KW-1185">Reference proteome</keyword>
<dbReference type="Gene3D" id="1.10.10.60">
    <property type="entry name" value="Homeodomain-like"/>
    <property type="match status" value="1"/>
</dbReference>
<accession>A0A7H0VAU7</accession>
<organism evidence="5 6">
    <name type="scientific">Croceimicrobium hydrocarbonivorans</name>
    <dbReference type="NCBI Taxonomy" id="2761580"/>
    <lineage>
        <taxon>Bacteria</taxon>
        <taxon>Pseudomonadati</taxon>
        <taxon>Bacteroidota</taxon>
        <taxon>Flavobacteriia</taxon>
        <taxon>Flavobacteriales</taxon>
        <taxon>Owenweeksiaceae</taxon>
        <taxon>Croceimicrobium</taxon>
    </lineage>
</organism>
<dbReference type="InterPro" id="IPR009057">
    <property type="entry name" value="Homeodomain-like_sf"/>
</dbReference>
<gene>
    <name evidence="5" type="ORF">H4K34_10685</name>
</gene>
<dbReference type="Proteomes" id="UP000516305">
    <property type="component" value="Chromosome"/>
</dbReference>
<protein>
    <submittedName>
        <fullName evidence="5">AraC family transcriptional regulator</fullName>
    </submittedName>
</protein>
<dbReference type="AlphaFoldDB" id="A0A7H0VAU7"/>
<evidence type="ECO:0000256" key="3">
    <source>
        <dbReference type="ARBA" id="ARBA00023163"/>
    </source>
</evidence>
<reference evidence="5 6" key="1">
    <citation type="submission" date="2020-08" db="EMBL/GenBank/DDBJ databases">
        <title>Croceimicrobium hydrocarbonivorans gen. nov., sp. nov., a novel marine bacterium isolated from a bacterial consortium that degrades polyethylene terephthalate.</title>
        <authorList>
            <person name="Liu R."/>
        </authorList>
    </citation>
    <scope>NUCLEOTIDE SEQUENCE [LARGE SCALE GENOMIC DNA]</scope>
    <source>
        <strain evidence="5 6">A20-9</strain>
    </source>
</reference>
<name>A0A7H0VAU7_9FLAO</name>
<dbReference type="KEGG" id="chyd:H4K34_10685"/>
<dbReference type="RefSeq" id="WP_210757412.1">
    <property type="nucleotide sequence ID" value="NZ_CP060139.1"/>
</dbReference>
<dbReference type="SMART" id="SM00342">
    <property type="entry name" value="HTH_ARAC"/>
    <property type="match status" value="1"/>
</dbReference>
<dbReference type="PANTHER" id="PTHR46796">
    <property type="entry name" value="HTH-TYPE TRANSCRIPTIONAL ACTIVATOR RHAS-RELATED"/>
    <property type="match status" value="1"/>
</dbReference>
<evidence type="ECO:0000256" key="1">
    <source>
        <dbReference type="ARBA" id="ARBA00023015"/>
    </source>
</evidence>
<evidence type="ECO:0000256" key="2">
    <source>
        <dbReference type="ARBA" id="ARBA00023125"/>
    </source>
</evidence>
<feature type="domain" description="HTH araC/xylS-type" evidence="4">
    <location>
        <begin position="1"/>
        <end position="94"/>
    </location>
</feature>
<evidence type="ECO:0000313" key="6">
    <source>
        <dbReference type="Proteomes" id="UP000516305"/>
    </source>
</evidence>
<sequence length="96" mass="11496">MNSFHSDADFNAGKLAEYLELSRRQLYREMDRIGHTPAPYIREFRMEKAKEYIDSSTVRRVKELAYRVGYKSAETFSDHFYQHFQIRPSELLREVA</sequence>
<dbReference type="PROSITE" id="PS01124">
    <property type="entry name" value="HTH_ARAC_FAMILY_2"/>
    <property type="match status" value="1"/>
</dbReference>
<keyword evidence="2" id="KW-0238">DNA-binding</keyword>
<evidence type="ECO:0000313" key="5">
    <source>
        <dbReference type="EMBL" id="QNR22845.1"/>
    </source>
</evidence>
<dbReference type="GO" id="GO:0003700">
    <property type="term" value="F:DNA-binding transcription factor activity"/>
    <property type="evidence" value="ECO:0007669"/>
    <property type="project" value="InterPro"/>
</dbReference>
<dbReference type="InterPro" id="IPR018060">
    <property type="entry name" value="HTH_AraC"/>
</dbReference>
<dbReference type="InterPro" id="IPR050204">
    <property type="entry name" value="AraC_XylS_family_regulators"/>
</dbReference>
<keyword evidence="3" id="KW-0804">Transcription</keyword>
<evidence type="ECO:0000259" key="4">
    <source>
        <dbReference type="PROSITE" id="PS01124"/>
    </source>
</evidence>
<keyword evidence="1" id="KW-0805">Transcription regulation</keyword>
<dbReference type="GO" id="GO:0043565">
    <property type="term" value="F:sequence-specific DNA binding"/>
    <property type="evidence" value="ECO:0007669"/>
    <property type="project" value="InterPro"/>
</dbReference>